<dbReference type="InterPro" id="IPR000620">
    <property type="entry name" value="EamA_dom"/>
</dbReference>
<dbReference type="Proteomes" id="UP000225379">
    <property type="component" value="Unassembled WGS sequence"/>
</dbReference>
<keyword evidence="9" id="KW-1185">Reference proteome</keyword>
<sequence length="324" mass="33207">MSADTLPNSTLPSSVLSRSSTATPSMAEVRRATGIGSIAILLWATAALLTSMSSAMPPLQLVAVTFGLAFLTGSSVAVLRGRSVIGALRQPLPVWLVGVGGLFGYHACLFLAFHLAPSAAVEVNLINYLWPLCIVLFSALLPGERLKAAHVAGALCGLAGTALIVSGRGGGLHLDAGTLGGNLPAYGAALAAALIWGAYSVLSRRFGSVPTEAVSGFCLVTALLGLTGHLLFEDATVWPQEALGWLVLLALGVGPDGLAFFVWDHGMKRGDIRALGVLSYAVPPASTLLLILFGQASGGWAVWAACALIAGGALMASWNMIHGK</sequence>
<dbReference type="EMBL" id="PDKW01000042">
    <property type="protein sequence ID" value="PGH55283.1"/>
    <property type="molecule type" value="Genomic_DNA"/>
</dbReference>
<dbReference type="OrthoDB" id="9795732at2"/>
<evidence type="ECO:0000256" key="3">
    <source>
        <dbReference type="ARBA" id="ARBA00022692"/>
    </source>
</evidence>
<dbReference type="PANTHER" id="PTHR32322">
    <property type="entry name" value="INNER MEMBRANE TRANSPORTER"/>
    <property type="match status" value="1"/>
</dbReference>
<keyword evidence="5 6" id="KW-0472">Membrane</keyword>
<dbReference type="RefSeq" id="WP_098738716.1">
    <property type="nucleotide sequence ID" value="NZ_PDKW01000042.1"/>
</dbReference>
<dbReference type="PANTHER" id="PTHR32322:SF2">
    <property type="entry name" value="EAMA DOMAIN-CONTAINING PROTEIN"/>
    <property type="match status" value="1"/>
</dbReference>
<feature type="transmembrane region" description="Helical" evidence="6">
    <location>
        <begin position="214"/>
        <end position="232"/>
    </location>
</feature>
<feature type="transmembrane region" description="Helical" evidence="6">
    <location>
        <begin position="125"/>
        <end position="141"/>
    </location>
</feature>
<feature type="transmembrane region" description="Helical" evidence="6">
    <location>
        <begin position="185"/>
        <end position="202"/>
    </location>
</feature>
<dbReference type="InterPro" id="IPR037185">
    <property type="entry name" value="EmrE-like"/>
</dbReference>
<feature type="domain" description="EamA" evidence="7">
    <location>
        <begin position="186"/>
        <end position="317"/>
    </location>
</feature>
<evidence type="ECO:0000256" key="5">
    <source>
        <dbReference type="ARBA" id="ARBA00023136"/>
    </source>
</evidence>
<comment type="subcellular location">
    <subcellularLocation>
        <location evidence="1">Membrane</location>
        <topology evidence="1">Multi-pass membrane protein</topology>
    </subcellularLocation>
</comment>
<evidence type="ECO:0000313" key="8">
    <source>
        <dbReference type="EMBL" id="PGH55283.1"/>
    </source>
</evidence>
<comment type="similarity">
    <text evidence="2">Belongs to the EamA transporter family.</text>
</comment>
<organism evidence="8 9">
    <name type="scientific">Azospirillum palustre</name>
    <dbReference type="NCBI Taxonomy" id="2044885"/>
    <lineage>
        <taxon>Bacteria</taxon>
        <taxon>Pseudomonadati</taxon>
        <taxon>Pseudomonadota</taxon>
        <taxon>Alphaproteobacteria</taxon>
        <taxon>Rhodospirillales</taxon>
        <taxon>Azospirillaceae</taxon>
        <taxon>Azospirillum</taxon>
    </lineage>
</organism>
<feature type="transmembrane region" description="Helical" evidence="6">
    <location>
        <begin position="61"/>
        <end position="80"/>
    </location>
</feature>
<protein>
    <submittedName>
        <fullName evidence="8">EamA family transporter</fullName>
    </submittedName>
</protein>
<feature type="transmembrane region" description="Helical" evidence="6">
    <location>
        <begin position="300"/>
        <end position="321"/>
    </location>
</feature>
<dbReference type="InterPro" id="IPR050638">
    <property type="entry name" value="AA-Vitamin_Transporters"/>
</dbReference>
<keyword evidence="4 6" id="KW-1133">Transmembrane helix</keyword>
<keyword evidence="3 6" id="KW-0812">Transmembrane</keyword>
<evidence type="ECO:0000256" key="1">
    <source>
        <dbReference type="ARBA" id="ARBA00004141"/>
    </source>
</evidence>
<evidence type="ECO:0000313" key="9">
    <source>
        <dbReference type="Proteomes" id="UP000225379"/>
    </source>
</evidence>
<feature type="transmembrane region" description="Helical" evidence="6">
    <location>
        <begin position="244"/>
        <end position="263"/>
    </location>
</feature>
<comment type="caution">
    <text evidence="8">The sequence shown here is derived from an EMBL/GenBank/DDBJ whole genome shotgun (WGS) entry which is preliminary data.</text>
</comment>
<evidence type="ECO:0000256" key="6">
    <source>
        <dbReference type="SAM" id="Phobius"/>
    </source>
</evidence>
<feature type="domain" description="EamA" evidence="7">
    <location>
        <begin position="38"/>
        <end position="165"/>
    </location>
</feature>
<feature type="transmembrane region" description="Helical" evidence="6">
    <location>
        <begin position="35"/>
        <end position="55"/>
    </location>
</feature>
<accession>A0A2B8BCK5</accession>
<feature type="transmembrane region" description="Helical" evidence="6">
    <location>
        <begin position="275"/>
        <end position="294"/>
    </location>
</feature>
<evidence type="ECO:0000256" key="2">
    <source>
        <dbReference type="ARBA" id="ARBA00007362"/>
    </source>
</evidence>
<reference evidence="9" key="1">
    <citation type="submission" date="2017-10" db="EMBL/GenBank/DDBJ databases">
        <authorList>
            <person name="Kravchenko I.K."/>
            <person name="Grouzdev D.S."/>
        </authorList>
    </citation>
    <scope>NUCLEOTIDE SEQUENCE [LARGE SCALE GENOMIC DNA]</scope>
    <source>
        <strain evidence="9">B2</strain>
    </source>
</reference>
<feature type="transmembrane region" description="Helical" evidence="6">
    <location>
        <begin position="92"/>
        <end position="113"/>
    </location>
</feature>
<name>A0A2B8BCK5_9PROT</name>
<feature type="transmembrane region" description="Helical" evidence="6">
    <location>
        <begin position="148"/>
        <end position="165"/>
    </location>
</feature>
<dbReference type="Pfam" id="PF00892">
    <property type="entry name" value="EamA"/>
    <property type="match status" value="2"/>
</dbReference>
<dbReference type="GO" id="GO:0016020">
    <property type="term" value="C:membrane"/>
    <property type="evidence" value="ECO:0007669"/>
    <property type="project" value="UniProtKB-SubCell"/>
</dbReference>
<evidence type="ECO:0000259" key="7">
    <source>
        <dbReference type="Pfam" id="PF00892"/>
    </source>
</evidence>
<gene>
    <name evidence="8" type="ORF">CRT60_18325</name>
</gene>
<dbReference type="SUPFAM" id="SSF103481">
    <property type="entry name" value="Multidrug resistance efflux transporter EmrE"/>
    <property type="match status" value="2"/>
</dbReference>
<proteinExistence type="inferred from homology"/>
<dbReference type="AlphaFoldDB" id="A0A2B8BCK5"/>
<evidence type="ECO:0000256" key="4">
    <source>
        <dbReference type="ARBA" id="ARBA00022989"/>
    </source>
</evidence>